<dbReference type="FunFam" id="2.130.10.10:FF:000295">
    <property type="entry name" value="Protein transport protein SEC31 homolog B"/>
    <property type="match status" value="1"/>
</dbReference>
<dbReference type="InterPro" id="IPR036322">
    <property type="entry name" value="WD40_repeat_dom_sf"/>
</dbReference>
<evidence type="ECO:0000256" key="13">
    <source>
        <dbReference type="SAM" id="MobiDB-lite"/>
    </source>
</evidence>
<dbReference type="SMART" id="SM00320">
    <property type="entry name" value="WD40"/>
    <property type="match status" value="6"/>
</dbReference>
<dbReference type="InterPro" id="IPR001680">
    <property type="entry name" value="WD40_rpt"/>
</dbReference>
<dbReference type="Proteomes" id="UP000515123">
    <property type="component" value="Linkage group 18"/>
</dbReference>
<evidence type="ECO:0000256" key="3">
    <source>
        <dbReference type="ARBA" id="ARBA00009358"/>
    </source>
</evidence>
<evidence type="ECO:0000256" key="8">
    <source>
        <dbReference type="ARBA" id="ARBA00022892"/>
    </source>
</evidence>
<evidence type="ECO:0000256" key="7">
    <source>
        <dbReference type="ARBA" id="ARBA00022824"/>
    </source>
</evidence>
<dbReference type="InterPro" id="IPR015943">
    <property type="entry name" value="WD40/YVTN_repeat-like_dom_sf"/>
</dbReference>
<dbReference type="GO" id="GO:0030127">
    <property type="term" value="C:COPII vesicle coat"/>
    <property type="evidence" value="ECO:0007669"/>
    <property type="project" value="TreeGrafter"/>
</dbReference>
<dbReference type="InterPro" id="IPR024298">
    <property type="entry name" value="Sec16_Sec23-bd"/>
</dbReference>
<keyword evidence="8" id="KW-0931">ER-Golgi transport</keyword>
<sequence>MACIKSAQRSALAAFAPDAPYLAAGTMAGAVDLSFSSSANLEIFKLDFQSDALDLPLVASCPSAERFNRLSWSKPAASADYSLGLVAGGLGDGSIGLWNPLKLISSQDQEGAFVARLEKHTGPVRGLEFSVLSPNLLASGADEGELCIWDLANPPEPNLFPSLKSVGSGSQTEVSFVSWNPKFQHILASTSYNGMTVVWDLRQQKPVTSFSDSNRRRCSVLQWNPDISTQLIIASDDDSSPSLRVWDVRKTISPLREFVGHTKGVIAMSWCPYDSSFLLTCAKDNRTICWDTVNGEIVSELPASTNWNFDVHWYPKIPGVISASSFDVKIGIYNIEACSQYTAGEGGFSAPARLRAPKWLKCPTGASFGFGGKFVSFHSSPSAPGAPNSSSEVYVHNLVTEHNLVSRSTEFEAVIRDAEKTSLRALCDRKSQESLSEDERETWGFLKVMFEEEGTARTKLLVHFGFNVPEEGTQNASDDLSKSFAETLSLNNGTLADGAGDQFAVDNGEEFFNNPPSSDDSFLTEEKDSNNGRQIKNEPEEHLVTSDPSIDDSIQRALVIGDYKGAVMQCIAANRMADALVIAHVGGTSLWEITRNLYLKNSISPYLKVVSAMVNNDLMALVSTRPLSSWKETLALLCTFAPREEWTVLCDTLASRLMTVGNTLAATLCYICAGNIEKTVEIWSRSLKSGSGGKAYVDLLQDLMEKTIILTLATGHKRFSTPLSKLVENYAELLASQGLLTTAMEYLKLLGSEESSHELAILRDRIALSTDSDKYAAKSVAYESPATHTGSFYGADQSSVGVADHSQQYYQTPQQQNVPGSPYGDNYQQSFSSYGGYQPVQQDQQFQEYSNPAQFQPAQPTQMFIPSQMQQPPQPTFVPPPAPQPAVKTFVPSSLPSLKNADQYQQPSLGAQLYPGVTSATYQPGPPVSAPHSAGASLAGPVPSHKFPQAVATNPVSRFMPVSNQGFPQRPGLSPAQPSSPTQPSPQQPVAAPPAPPPTVQTVDTSNVAAELRPVIATLTRLYDETSKALGGPQANPAKKREIEDNSRKIGSLFAKLNSGDISPNAASKLIQLCSALDAGDFAAAMHLQVLLTTSDWDECNFWLAALKRMIKTRQSLRL</sequence>
<dbReference type="GO" id="GO:0005198">
    <property type="term" value="F:structural molecule activity"/>
    <property type="evidence" value="ECO:0007669"/>
    <property type="project" value="TreeGrafter"/>
</dbReference>
<evidence type="ECO:0000313" key="15">
    <source>
        <dbReference type="Proteomes" id="UP000515123"/>
    </source>
</evidence>
<keyword evidence="10" id="KW-0333">Golgi apparatus</keyword>
<evidence type="ECO:0000256" key="11">
    <source>
        <dbReference type="ARBA" id="ARBA00060100"/>
    </source>
</evidence>
<protein>
    <submittedName>
        <fullName evidence="16">Protein transport protein SEC31 homolog B</fullName>
    </submittedName>
</protein>
<evidence type="ECO:0000256" key="5">
    <source>
        <dbReference type="ARBA" id="ARBA00022574"/>
    </source>
</evidence>
<comment type="subcellular location">
    <subcellularLocation>
        <location evidence="1">Endoplasmic reticulum</location>
    </subcellularLocation>
    <subcellularLocation>
        <location evidence="2">Golgi apparatus</location>
    </subcellularLocation>
</comment>
<keyword evidence="6" id="KW-0677">Repeat</keyword>
<evidence type="ECO:0000256" key="4">
    <source>
        <dbReference type="ARBA" id="ARBA00022448"/>
    </source>
</evidence>
<comment type="similarity">
    <text evidence="3">Belongs to the WD repeat SEC31 family.</text>
</comment>
<feature type="compositionally biased region" description="Pro residues" evidence="13">
    <location>
        <begin position="981"/>
        <end position="999"/>
    </location>
</feature>
<dbReference type="FunFam" id="1.20.940.10:FF:000003">
    <property type="entry name" value="Protein transport protein SEC31 homolog B"/>
    <property type="match status" value="1"/>
</dbReference>
<dbReference type="GO" id="GO:0015031">
    <property type="term" value="P:protein transport"/>
    <property type="evidence" value="ECO:0007669"/>
    <property type="project" value="UniProtKB-KW"/>
</dbReference>
<feature type="compositionally biased region" description="Polar residues" evidence="13">
    <location>
        <begin position="826"/>
        <end position="837"/>
    </location>
</feature>
<dbReference type="RefSeq" id="XP_020107946.1">
    <property type="nucleotide sequence ID" value="XM_020252357.1"/>
</dbReference>
<dbReference type="Gene3D" id="2.130.10.10">
    <property type="entry name" value="YVTN repeat-like/Quinoprotein amine dehydrogenase"/>
    <property type="match status" value="1"/>
</dbReference>
<keyword evidence="9" id="KW-0653">Protein transport</keyword>
<evidence type="ECO:0000256" key="6">
    <source>
        <dbReference type="ARBA" id="ARBA00022737"/>
    </source>
</evidence>
<keyword evidence="15" id="KW-1185">Reference proteome</keyword>
<dbReference type="AlphaFoldDB" id="A0A6P5GH16"/>
<dbReference type="GO" id="GO:0090110">
    <property type="term" value="P:COPII-coated vesicle cargo loading"/>
    <property type="evidence" value="ECO:0007669"/>
    <property type="project" value="TreeGrafter"/>
</dbReference>
<feature type="region of interest" description="Disordered" evidence="13">
    <location>
        <begin position="506"/>
        <end position="547"/>
    </location>
</feature>
<dbReference type="Gene3D" id="1.25.40.1030">
    <property type="match status" value="1"/>
</dbReference>
<evidence type="ECO:0000259" key="14">
    <source>
        <dbReference type="Pfam" id="PF12931"/>
    </source>
</evidence>
<dbReference type="InterPro" id="IPR019775">
    <property type="entry name" value="WD40_repeat_CS"/>
</dbReference>
<dbReference type="SUPFAM" id="SSF50978">
    <property type="entry name" value="WD40 repeat-like"/>
    <property type="match status" value="1"/>
</dbReference>
<name>A0A6P5GH16_ANACO</name>
<dbReference type="Pfam" id="PF00400">
    <property type="entry name" value="WD40"/>
    <property type="match status" value="2"/>
</dbReference>
<dbReference type="PROSITE" id="PS00678">
    <property type="entry name" value="WD_REPEATS_1"/>
    <property type="match status" value="1"/>
</dbReference>
<comment type="function">
    <text evidence="11">Required for protein transport from the endoplasmic reticulum to the Golgi apparatus.</text>
</comment>
<dbReference type="FunFam" id="1.25.40.1030:FF:000004">
    <property type="entry name" value="Protein transport protein SEC31 homolog B"/>
    <property type="match status" value="1"/>
</dbReference>
<proteinExistence type="inferred from homology"/>
<dbReference type="OrthoDB" id="542917at2759"/>
<dbReference type="InterPro" id="IPR040251">
    <property type="entry name" value="SEC31-like"/>
</dbReference>
<dbReference type="Gene3D" id="1.20.940.10">
    <property type="entry name" value="Functional domain of the splicing factor Prp18"/>
    <property type="match status" value="1"/>
</dbReference>
<dbReference type="GO" id="GO:0007029">
    <property type="term" value="P:endoplasmic reticulum organization"/>
    <property type="evidence" value="ECO:0007669"/>
    <property type="project" value="TreeGrafter"/>
</dbReference>
<dbReference type="GeneID" id="109723869"/>
<feature type="domain" description="Sec16 Sec23-binding" evidence="14">
    <location>
        <begin position="554"/>
        <end position="677"/>
    </location>
</feature>
<keyword evidence="5 12" id="KW-0853">WD repeat</keyword>
<dbReference type="PROSITE" id="PS50082">
    <property type="entry name" value="WD_REPEATS_2"/>
    <property type="match status" value="3"/>
</dbReference>
<accession>A0A6P5GH16</accession>
<dbReference type="GO" id="GO:0005794">
    <property type="term" value="C:Golgi apparatus"/>
    <property type="evidence" value="ECO:0007669"/>
    <property type="project" value="UniProtKB-SubCell"/>
</dbReference>
<feature type="repeat" description="WD" evidence="12">
    <location>
        <begin position="167"/>
        <end position="209"/>
    </location>
</feature>
<evidence type="ECO:0000256" key="9">
    <source>
        <dbReference type="ARBA" id="ARBA00022927"/>
    </source>
</evidence>
<organism evidence="15 16">
    <name type="scientific">Ananas comosus</name>
    <name type="common">Pineapple</name>
    <name type="synonym">Ananas ananas</name>
    <dbReference type="NCBI Taxonomy" id="4615"/>
    <lineage>
        <taxon>Eukaryota</taxon>
        <taxon>Viridiplantae</taxon>
        <taxon>Streptophyta</taxon>
        <taxon>Embryophyta</taxon>
        <taxon>Tracheophyta</taxon>
        <taxon>Spermatophyta</taxon>
        <taxon>Magnoliopsida</taxon>
        <taxon>Liliopsida</taxon>
        <taxon>Poales</taxon>
        <taxon>Bromeliaceae</taxon>
        <taxon>Bromelioideae</taxon>
        <taxon>Ananas</taxon>
    </lineage>
</organism>
<dbReference type="PANTHER" id="PTHR13923:SF11">
    <property type="entry name" value="SECRETORY 31, ISOFORM D"/>
    <property type="match status" value="1"/>
</dbReference>
<evidence type="ECO:0000256" key="12">
    <source>
        <dbReference type="PROSITE-ProRule" id="PRU00221"/>
    </source>
</evidence>
<keyword evidence="4" id="KW-0813">Transport</keyword>
<feature type="repeat" description="WD" evidence="12">
    <location>
        <begin position="117"/>
        <end position="151"/>
    </location>
</feature>
<keyword evidence="7" id="KW-0256">Endoplasmic reticulum</keyword>
<evidence type="ECO:0000256" key="1">
    <source>
        <dbReference type="ARBA" id="ARBA00004240"/>
    </source>
</evidence>
<evidence type="ECO:0000256" key="10">
    <source>
        <dbReference type="ARBA" id="ARBA00023034"/>
    </source>
</evidence>
<feature type="region of interest" description="Disordered" evidence="13">
    <location>
        <begin position="811"/>
        <end position="837"/>
    </location>
</feature>
<dbReference type="Pfam" id="PF12931">
    <property type="entry name" value="TPR_Sec16"/>
    <property type="match status" value="1"/>
</dbReference>
<feature type="repeat" description="WD" evidence="12">
    <location>
        <begin position="258"/>
        <end position="300"/>
    </location>
</feature>
<dbReference type="PANTHER" id="PTHR13923">
    <property type="entry name" value="SEC31-RELATED PROTEIN"/>
    <property type="match status" value="1"/>
</dbReference>
<feature type="region of interest" description="Disordered" evidence="13">
    <location>
        <begin position="915"/>
        <end position="946"/>
    </location>
</feature>
<feature type="compositionally biased region" description="Basic and acidic residues" evidence="13">
    <location>
        <begin position="524"/>
        <end position="544"/>
    </location>
</feature>
<evidence type="ECO:0000256" key="2">
    <source>
        <dbReference type="ARBA" id="ARBA00004555"/>
    </source>
</evidence>
<gene>
    <name evidence="16" type="primary">LOC109723869</name>
</gene>
<reference evidence="15" key="1">
    <citation type="journal article" date="2015" name="Nat. Genet.">
        <title>The pineapple genome and the evolution of CAM photosynthesis.</title>
        <authorList>
            <person name="Ming R."/>
            <person name="VanBuren R."/>
            <person name="Wai C.M."/>
            <person name="Tang H."/>
            <person name="Schatz M.C."/>
            <person name="Bowers J.E."/>
            <person name="Lyons E."/>
            <person name="Wang M.L."/>
            <person name="Chen J."/>
            <person name="Biggers E."/>
            <person name="Zhang J."/>
            <person name="Huang L."/>
            <person name="Zhang L."/>
            <person name="Miao W."/>
            <person name="Zhang J."/>
            <person name="Ye Z."/>
            <person name="Miao C."/>
            <person name="Lin Z."/>
            <person name="Wang H."/>
            <person name="Zhou H."/>
            <person name="Yim W.C."/>
            <person name="Priest H.D."/>
            <person name="Zheng C."/>
            <person name="Woodhouse M."/>
            <person name="Edger P.P."/>
            <person name="Guyot R."/>
            <person name="Guo H.B."/>
            <person name="Guo H."/>
            <person name="Zheng G."/>
            <person name="Singh R."/>
            <person name="Sharma A."/>
            <person name="Min X."/>
            <person name="Zheng Y."/>
            <person name="Lee H."/>
            <person name="Gurtowski J."/>
            <person name="Sedlazeck F.J."/>
            <person name="Harkess A."/>
            <person name="McKain M.R."/>
            <person name="Liao Z."/>
            <person name="Fang J."/>
            <person name="Liu J."/>
            <person name="Zhang X."/>
            <person name="Zhang Q."/>
            <person name="Hu W."/>
            <person name="Qin Y."/>
            <person name="Wang K."/>
            <person name="Chen L.Y."/>
            <person name="Shirley N."/>
            <person name="Lin Y.R."/>
            <person name="Liu L.Y."/>
            <person name="Hernandez A.G."/>
            <person name="Wright C.L."/>
            <person name="Bulone V."/>
            <person name="Tuskan G.A."/>
            <person name="Heath K."/>
            <person name="Zee F."/>
            <person name="Moore P.H."/>
            <person name="Sunkar R."/>
            <person name="Leebens-Mack J.H."/>
            <person name="Mockler T."/>
            <person name="Bennetzen J.L."/>
            <person name="Freeling M."/>
            <person name="Sankoff D."/>
            <person name="Paterson A.H."/>
            <person name="Zhu X."/>
            <person name="Yang X."/>
            <person name="Smith J.A."/>
            <person name="Cushman J.C."/>
            <person name="Paull R.E."/>
            <person name="Yu Q."/>
        </authorList>
    </citation>
    <scope>NUCLEOTIDE SEQUENCE [LARGE SCALE GENOMIC DNA]</scope>
    <source>
        <strain evidence="15">cv. F153</strain>
    </source>
</reference>
<dbReference type="GO" id="GO:0070971">
    <property type="term" value="C:endoplasmic reticulum exit site"/>
    <property type="evidence" value="ECO:0007669"/>
    <property type="project" value="TreeGrafter"/>
</dbReference>
<reference evidence="16" key="2">
    <citation type="submission" date="2025-08" db="UniProtKB">
        <authorList>
            <consortium name="RefSeq"/>
        </authorList>
    </citation>
    <scope>IDENTIFICATION</scope>
    <source>
        <tissue evidence="16">Leaf</tissue>
    </source>
</reference>
<feature type="region of interest" description="Disordered" evidence="13">
    <location>
        <begin position="959"/>
        <end position="1007"/>
    </location>
</feature>
<evidence type="ECO:0000313" key="16">
    <source>
        <dbReference type="RefSeq" id="XP_020107946.1"/>
    </source>
</evidence>